<evidence type="ECO:0000313" key="4">
    <source>
        <dbReference type="WBParaSite" id="Gr19_v10_g2322.t1"/>
    </source>
</evidence>
<keyword evidence="2" id="KW-0732">Signal</keyword>
<protein>
    <submittedName>
        <fullName evidence="4">Uncharacterized protein</fullName>
    </submittedName>
</protein>
<keyword evidence="3" id="KW-1185">Reference proteome</keyword>
<feature type="signal peptide" evidence="2">
    <location>
        <begin position="1"/>
        <end position="19"/>
    </location>
</feature>
<dbReference type="WBParaSite" id="Gr19_v10_g2322.t1">
    <property type="protein sequence ID" value="Gr19_v10_g2322.t1"/>
    <property type="gene ID" value="Gr19_v10_g2322"/>
</dbReference>
<feature type="region of interest" description="Disordered" evidence="1">
    <location>
        <begin position="22"/>
        <end position="84"/>
    </location>
</feature>
<feature type="compositionally biased region" description="Low complexity" evidence="1">
    <location>
        <begin position="67"/>
        <end position="78"/>
    </location>
</feature>
<name>A0A914HNV8_GLORO</name>
<evidence type="ECO:0000256" key="2">
    <source>
        <dbReference type="SAM" id="SignalP"/>
    </source>
</evidence>
<feature type="compositionally biased region" description="Polar residues" evidence="1">
    <location>
        <begin position="43"/>
        <end position="66"/>
    </location>
</feature>
<dbReference type="AlphaFoldDB" id="A0A914HNV8"/>
<reference evidence="4" key="1">
    <citation type="submission" date="2022-11" db="UniProtKB">
        <authorList>
            <consortium name="WormBaseParasite"/>
        </authorList>
    </citation>
    <scope>IDENTIFICATION</scope>
</reference>
<feature type="chain" id="PRO_5037472336" evidence="2">
    <location>
        <begin position="20"/>
        <end position="107"/>
    </location>
</feature>
<organism evidence="3 4">
    <name type="scientific">Globodera rostochiensis</name>
    <name type="common">Golden nematode worm</name>
    <name type="synonym">Heterodera rostochiensis</name>
    <dbReference type="NCBI Taxonomy" id="31243"/>
    <lineage>
        <taxon>Eukaryota</taxon>
        <taxon>Metazoa</taxon>
        <taxon>Ecdysozoa</taxon>
        <taxon>Nematoda</taxon>
        <taxon>Chromadorea</taxon>
        <taxon>Rhabditida</taxon>
        <taxon>Tylenchina</taxon>
        <taxon>Tylenchomorpha</taxon>
        <taxon>Tylenchoidea</taxon>
        <taxon>Heteroderidae</taxon>
        <taxon>Heteroderinae</taxon>
        <taxon>Globodera</taxon>
    </lineage>
</organism>
<proteinExistence type="predicted"/>
<evidence type="ECO:0000256" key="1">
    <source>
        <dbReference type="SAM" id="MobiDB-lite"/>
    </source>
</evidence>
<dbReference type="Proteomes" id="UP000887572">
    <property type="component" value="Unplaced"/>
</dbReference>
<evidence type="ECO:0000313" key="3">
    <source>
        <dbReference type="Proteomes" id="UP000887572"/>
    </source>
</evidence>
<sequence length="107" mass="11485">MQFCVLLLATFVLLMATSGAECGYSKSKSKDVAVKEHDPAAGGSQNAQRQEGAQQNSQTESKTENVATTSHSANTTTNPAQSVKTVAEKNQFYLTLETKSAGWQNKK</sequence>
<feature type="compositionally biased region" description="Basic and acidic residues" evidence="1">
    <location>
        <begin position="28"/>
        <end position="39"/>
    </location>
</feature>
<accession>A0A914HNV8</accession>